<dbReference type="KEGG" id="rsi:Runsl_5416"/>
<evidence type="ECO:0000313" key="3">
    <source>
        <dbReference type="Proteomes" id="UP000000493"/>
    </source>
</evidence>
<feature type="transmembrane region" description="Helical" evidence="1">
    <location>
        <begin position="43"/>
        <end position="63"/>
    </location>
</feature>
<evidence type="ECO:0000256" key="1">
    <source>
        <dbReference type="SAM" id="Phobius"/>
    </source>
</evidence>
<feature type="transmembrane region" description="Helical" evidence="1">
    <location>
        <begin position="197"/>
        <end position="216"/>
    </location>
</feature>
<reference evidence="2 3" key="2">
    <citation type="journal article" date="2012" name="Stand. Genomic Sci.">
        <title>Complete genome sequence of the aquatic bacterium Runella slithyformis type strain (LSU 4(T)).</title>
        <authorList>
            <person name="Copeland A."/>
            <person name="Zhang X."/>
            <person name="Misra M."/>
            <person name="Lapidus A."/>
            <person name="Nolan M."/>
            <person name="Lucas S."/>
            <person name="Deshpande S."/>
            <person name="Cheng J.F."/>
            <person name="Tapia R."/>
            <person name="Goodwin L.A."/>
            <person name="Pitluck S."/>
            <person name="Liolios K."/>
            <person name="Pagani I."/>
            <person name="Ivanova N."/>
            <person name="Mikhailova N."/>
            <person name="Pati A."/>
            <person name="Chen A."/>
            <person name="Palaniappan K."/>
            <person name="Land M."/>
            <person name="Hauser L."/>
            <person name="Pan C."/>
            <person name="Jeffries C.D."/>
            <person name="Detter J.C."/>
            <person name="Brambilla E.M."/>
            <person name="Rohde M."/>
            <person name="Djao O.D."/>
            <person name="Goker M."/>
            <person name="Sikorski J."/>
            <person name="Tindall B.J."/>
            <person name="Woyke T."/>
            <person name="Bristow J."/>
            <person name="Eisen J.A."/>
            <person name="Markowitz V."/>
            <person name="Hugenholtz P."/>
            <person name="Kyrpides N.C."/>
            <person name="Klenk H.P."/>
            <person name="Mavromatis K."/>
        </authorList>
    </citation>
    <scope>NUCLEOTIDE SEQUENCE [LARGE SCALE GENOMIC DNA]</scope>
    <source>
        <strain evidence="3">ATCC 29530 / DSM 19594 / LMG 11500 / NCIMB 11436 / LSU 4</strain>
    </source>
</reference>
<feature type="transmembrane region" description="Helical" evidence="1">
    <location>
        <begin position="142"/>
        <end position="162"/>
    </location>
</feature>
<reference evidence="3" key="1">
    <citation type="submission" date="2011-06" db="EMBL/GenBank/DDBJ databases">
        <title>The complete genome of chromosome of Runella slithyformis DSM 19594.</title>
        <authorList>
            <consortium name="US DOE Joint Genome Institute (JGI-PGF)"/>
            <person name="Lucas S."/>
            <person name="Han J."/>
            <person name="Lapidus A."/>
            <person name="Bruce D."/>
            <person name="Goodwin L."/>
            <person name="Pitluck S."/>
            <person name="Peters L."/>
            <person name="Kyrpides N."/>
            <person name="Mavromatis K."/>
            <person name="Ivanova N."/>
            <person name="Ovchinnikova G."/>
            <person name="Zhang X."/>
            <person name="Misra M."/>
            <person name="Detter J.C."/>
            <person name="Tapia R."/>
            <person name="Han C."/>
            <person name="Land M."/>
            <person name="Hauser L."/>
            <person name="Markowitz V."/>
            <person name="Cheng J.-F."/>
            <person name="Hugenholtz P."/>
            <person name="Woyke T."/>
            <person name="Wu D."/>
            <person name="Tindall B."/>
            <person name="Faehrich R."/>
            <person name="Brambilla E."/>
            <person name="Klenk H.-P."/>
            <person name="Eisen J.A."/>
        </authorList>
    </citation>
    <scope>NUCLEOTIDE SEQUENCE [LARGE SCALE GENOMIC DNA]</scope>
    <source>
        <strain evidence="3">ATCC 29530 / DSM 19594 / LMG 11500 / NCIMB 11436 / LSU 4</strain>
    </source>
</reference>
<feature type="transmembrane region" description="Helical" evidence="1">
    <location>
        <begin position="281"/>
        <end position="298"/>
    </location>
</feature>
<evidence type="ECO:0008006" key="4">
    <source>
        <dbReference type="Google" id="ProtNLM"/>
    </source>
</evidence>
<keyword evidence="1" id="KW-1133">Transmembrane helix</keyword>
<evidence type="ECO:0000313" key="2">
    <source>
        <dbReference type="EMBL" id="AEI51707.1"/>
    </source>
</evidence>
<dbReference type="AlphaFoldDB" id="A0A7U3ZQV7"/>
<sequence>MSTLSVFYIKSVLIIFSSVAVWLGTRTGALWEQIHQRNQENRVLAISLIVFRLLPFLLVYAVLDYSPRGDVPFFWGKASVAYQGGWVYRDFASYHAPLFSYIITLPILLWYTPKAIVLLMVLMEAGIIWGTYRTYKSLHNDAFKSVMLYIILSAPAVMVLLGGQEDEWLWGVAVWMLYYFLRTKNDGLGLGLRFSSGLIVIKATAGFWLFPLWVLLKKKGAFLVGMLLIGIPILVILYLLMGLDFLMPLEQATNLLTPNLFTVLRPLITAILGHAPHLPTFTWIGMVITLSSAVWIIYPARHQSLVKTLPLAFLATYIAMTIFQLTSPGYYVFTYMLPLVMELVDWKKSIDTAILLIFNALLVVQPFLFTHLNSPTYDDITVLANPLFLLEYTLQFLNVACYGWYFRKVHQKARYSV</sequence>
<proteinExistence type="predicted"/>
<dbReference type="Proteomes" id="UP000000493">
    <property type="component" value="Chromosome"/>
</dbReference>
<feature type="transmembrane region" description="Helical" evidence="1">
    <location>
        <begin position="98"/>
        <end position="122"/>
    </location>
</feature>
<keyword evidence="1" id="KW-0812">Transmembrane</keyword>
<gene>
    <name evidence="2" type="ordered locus">Runsl_5416</name>
</gene>
<name>A0A7U3ZQV7_RUNSL</name>
<keyword evidence="1" id="KW-0472">Membrane</keyword>
<feature type="transmembrane region" description="Helical" evidence="1">
    <location>
        <begin position="353"/>
        <end position="372"/>
    </location>
</feature>
<organism evidence="2 3">
    <name type="scientific">Runella slithyformis (strain ATCC 29530 / DSM 19594 / LMG 11500 / NCIMB 11436 / LSU 4)</name>
    <dbReference type="NCBI Taxonomy" id="761193"/>
    <lineage>
        <taxon>Bacteria</taxon>
        <taxon>Pseudomonadati</taxon>
        <taxon>Bacteroidota</taxon>
        <taxon>Cytophagia</taxon>
        <taxon>Cytophagales</taxon>
        <taxon>Spirosomataceae</taxon>
        <taxon>Runella</taxon>
    </lineage>
</organism>
<accession>A0A7U3ZQV7</accession>
<feature type="transmembrane region" description="Helical" evidence="1">
    <location>
        <begin position="384"/>
        <end position="405"/>
    </location>
</feature>
<keyword evidence="3" id="KW-1185">Reference proteome</keyword>
<feature type="transmembrane region" description="Helical" evidence="1">
    <location>
        <begin position="6"/>
        <end position="23"/>
    </location>
</feature>
<protein>
    <recommendedName>
        <fullName evidence="4">DUF2029 domain-containing protein</fullName>
    </recommendedName>
</protein>
<feature type="transmembrane region" description="Helical" evidence="1">
    <location>
        <begin position="305"/>
        <end position="323"/>
    </location>
</feature>
<feature type="transmembrane region" description="Helical" evidence="1">
    <location>
        <begin position="222"/>
        <end position="243"/>
    </location>
</feature>
<dbReference type="EMBL" id="CP002859">
    <property type="protein sequence ID" value="AEI51707.1"/>
    <property type="molecule type" value="Genomic_DNA"/>
</dbReference>